<dbReference type="Pfam" id="PF06087">
    <property type="entry name" value="Tyr-DNA_phospho"/>
    <property type="match status" value="1"/>
</dbReference>
<evidence type="ECO:0000256" key="4">
    <source>
        <dbReference type="SAM" id="MobiDB-lite"/>
    </source>
</evidence>
<gene>
    <name evidence="5" type="ORF">B0A54_07196</name>
</gene>
<dbReference type="OrthoDB" id="47785at2759"/>
<dbReference type="AlphaFoldDB" id="A0A4V5NA15"/>
<reference evidence="5 6" key="1">
    <citation type="submission" date="2017-03" db="EMBL/GenBank/DDBJ databases">
        <title>Genomes of endolithic fungi from Antarctica.</title>
        <authorList>
            <person name="Coleine C."/>
            <person name="Masonjones S."/>
            <person name="Stajich J.E."/>
        </authorList>
    </citation>
    <scope>NUCLEOTIDE SEQUENCE [LARGE SCALE GENOMIC DNA]</scope>
    <source>
        <strain evidence="5 6">CCFEE 5311</strain>
    </source>
</reference>
<evidence type="ECO:0000313" key="5">
    <source>
        <dbReference type="EMBL" id="TKA42109.1"/>
    </source>
</evidence>
<feature type="region of interest" description="Disordered" evidence="4">
    <location>
        <begin position="515"/>
        <end position="547"/>
    </location>
</feature>
<dbReference type="GO" id="GO:0005634">
    <property type="term" value="C:nucleus"/>
    <property type="evidence" value="ECO:0007669"/>
    <property type="project" value="InterPro"/>
</dbReference>
<dbReference type="GO" id="GO:0003697">
    <property type="term" value="F:single-stranded DNA binding"/>
    <property type="evidence" value="ECO:0007669"/>
    <property type="project" value="TreeGrafter"/>
</dbReference>
<accession>A0A4V5NA15</accession>
<sequence length="685" mass="75791">MDAAIGFDDEDLKTAIALSMAENLAQNVPQRVKNEPAATDGLTSQSMPKVGLAGIDRHAMERDRLARFASRKRERSISPPPVRDPRKAPRLETTTLDMPSGARLNMFSTLVQQDQATRKSATANAANINLKTKTVPIKDDFPTVSSMLRQPKLAHPHGVVKKTWAFGHERTGNDIKLEEVLEPHTLRTAVLSAFQWDPDWILSKLKTPPNGGSTKCVFIMQAKDAALRQQMLRETEHQRAFLRLCFPPMPGAVHCMHSKLMLLFHPTKLRIAIPTANLLAFDWGQTGMMENSVFLIDLPRLPNDTQADKSTLPAFAQDLLFFLEQQALDQDIRDGVLNFDFSATTRMRFVHTAGGTFHGDEAARTGLLGLSRAVRNLNLQTAADLHLDFAASSIGSLHDEFLRSLHSAARGEDLIAIAEAASKQSKAQFFKPSPAVPKTKAVAKAAAVVGIRDLFRIYFPTRATVQASTAQAAGTICLSRKWYENMSFPRSVFRDYISVREGLLSHNKILYARGKQQRQLSQGQSQGQGQGQGQGQSQGADRGQDGVEAAPALPRDVAWAYVGSANMSESAWGKLSFDRKARAWKINCRNWECGVLLPVPEERLRGATAREGKVERAVVKKESVEGEGEDSETESDEEGDNVEGVGKGEQVVGMDVFDGLAKPPFEYPGREYEGREPWYFQERMR</sequence>
<dbReference type="PANTHER" id="PTHR12415:SF4">
    <property type="entry name" value="TYROSYL-DNA PHOSPHODIESTERASE DOMAIN-CONTAINING PROTEIN"/>
    <property type="match status" value="1"/>
</dbReference>
<feature type="compositionally biased region" description="Gly residues" evidence="4">
    <location>
        <begin position="526"/>
        <end position="536"/>
    </location>
</feature>
<dbReference type="EMBL" id="NAJP01000024">
    <property type="protein sequence ID" value="TKA42109.1"/>
    <property type="molecule type" value="Genomic_DNA"/>
</dbReference>
<feature type="compositionally biased region" description="Acidic residues" evidence="4">
    <location>
        <begin position="625"/>
        <end position="641"/>
    </location>
</feature>
<name>A0A4V5NA15_9PEZI</name>
<evidence type="ECO:0000313" key="6">
    <source>
        <dbReference type="Proteomes" id="UP000310066"/>
    </source>
</evidence>
<feature type="compositionally biased region" description="Low complexity" evidence="4">
    <location>
        <begin position="515"/>
        <end position="525"/>
    </location>
</feature>
<feature type="active site" description="Nucleophile" evidence="1">
    <location>
        <position position="257"/>
    </location>
</feature>
<organism evidence="5 6">
    <name type="scientific">Friedmanniomyces endolithicus</name>
    <dbReference type="NCBI Taxonomy" id="329885"/>
    <lineage>
        <taxon>Eukaryota</taxon>
        <taxon>Fungi</taxon>
        <taxon>Dikarya</taxon>
        <taxon>Ascomycota</taxon>
        <taxon>Pezizomycotina</taxon>
        <taxon>Dothideomycetes</taxon>
        <taxon>Dothideomycetidae</taxon>
        <taxon>Mycosphaerellales</taxon>
        <taxon>Teratosphaeriaceae</taxon>
        <taxon>Friedmanniomyces</taxon>
    </lineage>
</organism>
<dbReference type="GO" id="GO:0017005">
    <property type="term" value="F:3'-tyrosyl-DNA phosphodiesterase activity"/>
    <property type="evidence" value="ECO:0007669"/>
    <property type="project" value="TreeGrafter"/>
</dbReference>
<dbReference type="GO" id="GO:0006281">
    <property type="term" value="P:DNA repair"/>
    <property type="evidence" value="ECO:0007669"/>
    <property type="project" value="InterPro"/>
</dbReference>
<dbReference type="Gene3D" id="3.30.870.10">
    <property type="entry name" value="Endonuclease Chain A"/>
    <property type="match status" value="2"/>
</dbReference>
<feature type="binding site" evidence="2">
    <location>
        <position position="259"/>
    </location>
    <ligand>
        <name>substrate</name>
    </ligand>
</feature>
<dbReference type="Proteomes" id="UP000310066">
    <property type="component" value="Unassembled WGS sequence"/>
</dbReference>
<evidence type="ECO:0000256" key="2">
    <source>
        <dbReference type="PIRSR" id="PIRSR610347-2"/>
    </source>
</evidence>
<protein>
    <recommendedName>
        <fullName evidence="7">PLD phosphodiesterase domain-containing protein</fullName>
    </recommendedName>
</protein>
<dbReference type="GO" id="GO:0003690">
    <property type="term" value="F:double-stranded DNA binding"/>
    <property type="evidence" value="ECO:0007669"/>
    <property type="project" value="TreeGrafter"/>
</dbReference>
<feature type="site" description="Interaction with DNA" evidence="3">
    <location>
        <position position="568"/>
    </location>
</feature>
<feature type="region of interest" description="Disordered" evidence="4">
    <location>
        <begin position="618"/>
        <end position="648"/>
    </location>
</feature>
<dbReference type="PANTHER" id="PTHR12415">
    <property type="entry name" value="TYROSYL-DNA PHOSPHODIESTERASE 1"/>
    <property type="match status" value="1"/>
</dbReference>
<proteinExistence type="predicted"/>
<evidence type="ECO:0008006" key="7">
    <source>
        <dbReference type="Google" id="ProtNLM"/>
    </source>
</evidence>
<dbReference type="CDD" id="cd09122">
    <property type="entry name" value="PLDc_Tdp1_1"/>
    <property type="match status" value="1"/>
</dbReference>
<dbReference type="STRING" id="329885.A0A4V5NA15"/>
<feature type="binding site" evidence="2">
    <location>
        <position position="508"/>
    </location>
    <ligand>
        <name>substrate</name>
    </ligand>
</feature>
<evidence type="ECO:0000256" key="3">
    <source>
        <dbReference type="PIRSR" id="PIRSR610347-3"/>
    </source>
</evidence>
<feature type="region of interest" description="Disordered" evidence="4">
    <location>
        <begin position="67"/>
        <end position="90"/>
    </location>
</feature>
<dbReference type="InterPro" id="IPR010347">
    <property type="entry name" value="Tdp1"/>
</dbReference>
<feature type="active site" description="Proton donor/acceptor" evidence="1">
    <location>
        <position position="506"/>
    </location>
</feature>
<dbReference type="SUPFAM" id="SSF56024">
    <property type="entry name" value="Phospholipase D/nuclease"/>
    <property type="match status" value="2"/>
</dbReference>
<evidence type="ECO:0000256" key="1">
    <source>
        <dbReference type="PIRSR" id="PIRSR610347-1"/>
    </source>
</evidence>
<comment type="caution">
    <text evidence="5">The sequence shown here is derived from an EMBL/GenBank/DDBJ whole genome shotgun (WGS) entry which is preliminary data.</text>
</comment>